<dbReference type="WBParaSite" id="SSLN_0001330501-mRNA-1">
    <property type="protein sequence ID" value="SSLN_0001330501-mRNA-1"/>
    <property type="gene ID" value="SSLN_0001330501"/>
</dbReference>
<keyword evidence="3" id="KW-1185">Reference proteome</keyword>
<dbReference type="Proteomes" id="UP000275846">
    <property type="component" value="Unassembled WGS sequence"/>
</dbReference>
<reference evidence="2 3" key="2">
    <citation type="submission" date="2018-11" db="EMBL/GenBank/DDBJ databases">
        <authorList>
            <consortium name="Pathogen Informatics"/>
        </authorList>
    </citation>
    <scope>NUCLEOTIDE SEQUENCE [LARGE SCALE GENOMIC DNA]</scope>
    <source>
        <strain evidence="2 3">NST_G2</strain>
    </source>
</reference>
<protein>
    <submittedName>
        <fullName evidence="4">Phage protein</fullName>
    </submittedName>
</protein>
<evidence type="ECO:0000313" key="2">
    <source>
        <dbReference type="EMBL" id="VDL99192.1"/>
    </source>
</evidence>
<evidence type="ECO:0000313" key="4">
    <source>
        <dbReference type="WBParaSite" id="SSLN_0001330501-mRNA-1"/>
    </source>
</evidence>
<sequence>MSELMIKAEKIQQSLDAQRASFVALFSEMQKSWTPAGKNKRKELEGWFTEFNYDPNGGVNFQVWSRKYAILFKEEGSNLEDKEKVEALLLKLGQR</sequence>
<dbReference type="InterPro" id="IPR055510">
    <property type="entry name" value="DUF7083"/>
</dbReference>
<dbReference type="OrthoDB" id="6257291at2759"/>
<proteinExistence type="predicted"/>
<feature type="domain" description="DUF7083" evidence="1">
    <location>
        <begin position="43"/>
        <end position="94"/>
    </location>
</feature>
<dbReference type="Pfam" id="PF23309">
    <property type="entry name" value="DUF7083"/>
    <property type="match status" value="1"/>
</dbReference>
<gene>
    <name evidence="2" type="ORF">SSLN_LOCUS12807</name>
</gene>
<accession>A0A183T8K9</accession>
<evidence type="ECO:0000259" key="1">
    <source>
        <dbReference type="Pfam" id="PF23309"/>
    </source>
</evidence>
<organism evidence="4">
    <name type="scientific">Schistocephalus solidus</name>
    <name type="common">Tapeworm</name>
    <dbReference type="NCBI Taxonomy" id="70667"/>
    <lineage>
        <taxon>Eukaryota</taxon>
        <taxon>Metazoa</taxon>
        <taxon>Spiralia</taxon>
        <taxon>Lophotrochozoa</taxon>
        <taxon>Platyhelminthes</taxon>
        <taxon>Cestoda</taxon>
        <taxon>Eucestoda</taxon>
        <taxon>Diphyllobothriidea</taxon>
        <taxon>Diphyllobothriidae</taxon>
        <taxon>Schistocephalus</taxon>
    </lineage>
</organism>
<evidence type="ECO:0000313" key="3">
    <source>
        <dbReference type="Proteomes" id="UP000275846"/>
    </source>
</evidence>
<dbReference type="AlphaFoldDB" id="A0A183T8K9"/>
<dbReference type="EMBL" id="UYSU01037557">
    <property type="protein sequence ID" value="VDL99192.1"/>
    <property type="molecule type" value="Genomic_DNA"/>
</dbReference>
<name>A0A183T8K9_SCHSO</name>
<reference evidence="4" key="1">
    <citation type="submission" date="2016-06" db="UniProtKB">
        <authorList>
            <consortium name="WormBaseParasite"/>
        </authorList>
    </citation>
    <scope>IDENTIFICATION</scope>
</reference>